<keyword evidence="1" id="KW-0808">Transferase</keyword>
<dbReference type="PANTHER" id="PTHR32385">
    <property type="entry name" value="MANNOSYL PHOSPHORYLINOSITOL CERAMIDE SYNTHASE"/>
    <property type="match status" value="1"/>
</dbReference>
<dbReference type="Proteomes" id="UP000039865">
    <property type="component" value="Unassembled WGS sequence"/>
</dbReference>
<keyword evidence="3" id="KW-1185">Reference proteome</keyword>
<dbReference type="GO" id="GO:0016020">
    <property type="term" value="C:membrane"/>
    <property type="evidence" value="ECO:0007669"/>
    <property type="project" value="GOC"/>
</dbReference>
<name>A0A078B5F0_STYLE</name>
<sequence length="359" mass="42560">MLTSLNFLDFCIFPNTIYYGTEFITQRGVTKSLLRDEGDSSEKFIKHIRNTQQNLNFSRYEDDSFVYRKSDTARIPFITHRVWLSDPQKPKEMQDLLRHSILNAIFTSNKNIEQSNTTQNWTHYLWVYNKKQVPRTVRFFEQHRVQIREVYELDLFKDQEFAQQIEYYFENGRALVSASNIIRALVVYVYGGIYFDNDFYITTWDQNLHFFFDMVGFGLLNTPSFRGVNNAILVAKPGHLIFQKYLHRIITDYRRYKTEERPFHQNSCSFKTASGTLFGTGNGVFAIVIQNFINKNGNQDILITDEYRPIHRIQINTLDQDNKRGKLQIFIEGKDKTTNLWKNSFKDGRVFGWTEFSDF</sequence>
<dbReference type="InParanoid" id="A0A078B5F0"/>
<evidence type="ECO:0000256" key="1">
    <source>
        <dbReference type="ARBA" id="ARBA00022679"/>
    </source>
</evidence>
<dbReference type="SUPFAM" id="SSF53448">
    <property type="entry name" value="Nucleotide-diphospho-sugar transferases"/>
    <property type="match status" value="1"/>
</dbReference>
<dbReference type="PANTHER" id="PTHR32385:SF15">
    <property type="entry name" value="INOSITOL PHOSPHOCERAMIDE MANNOSYLTRANSFERASE 1"/>
    <property type="match status" value="1"/>
</dbReference>
<dbReference type="AlphaFoldDB" id="A0A078B5F0"/>
<dbReference type="EMBL" id="CCKQ01017851">
    <property type="protein sequence ID" value="CDW89750.1"/>
    <property type="molecule type" value="Genomic_DNA"/>
</dbReference>
<proteinExistence type="predicted"/>
<dbReference type="Pfam" id="PF04488">
    <property type="entry name" value="Gly_transf_sug"/>
    <property type="match status" value="1"/>
</dbReference>
<gene>
    <name evidence="2" type="primary">Contig15271.g16268</name>
    <name evidence="2" type="ORF">STYLEM_18887</name>
</gene>
<dbReference type="OrthoDB" id="10037595at2759"/>
<dbReference type="InterPro" id="IPR051706">
    <property type="entry name" value="Glycosyltransferase_domain"/>
</dbReference>
<protein>
    <recommendedName>
        <fullName evidence="4">GT44 domain-containing protein</fullName>
    </recommendedName>
</protein>
<accession>A0A078B5F0</accession>
<reference evidence="2 3" key="1">
    <citation type="submission" date="2014-06" db="EMBL/GenBank/DDBJ databases">
        <authorList>
            <person name="Swart Estienne"/>
        </authorList>
    </citation>
    <scope>NUCLEOTIDE SEQUENCE [LARGE SCALE GENOMIC DNA]</scope>
    <source>
        <strain evidence="2 3">130c</strain>
    </source>
</reference>
<evidence type="ECO:0000313" key="2">
    <source>
        <dbReference type="EMBL" id="CDW89750.1"/>
    </source>
</evidence>
<dbReference type="GO" id="GO:0000030">
    <property type="term" value="F:mannosyltransferase activity"/>
    <property type="evidence" value="ECO:0007669"/>
    <property type="project" value="TreeGrafter"/>
</dbReference>
<organism evidence="2 3">
    <name type="scientific">Stylonychia lemnae</name>
    <name type="common">Ciliate</name>
    <dbReference type="NCBI Taxonomy" id="5949"/>
    <lineage>
        <taxon>Eukaryota</taxon>
        <taxon>Sar</taxon>
        <taxon>Alveolata</taxon>
        <taxon>Ciliophora</taxon>
        <taxon>Intramacronucleata</taxon>
        <taxon>Spirotrichea</taxon>
        <taxon>Stichotrichia</taxon>
        <taxon>Sporadotrichida</taxon>
        <taxon>Oxytrichidae</taxon>
        <taxon>Stylonychinae</taxon>
        <taxon>Stylonychia</taxon>
    </lineage>
</organism>
<evidence type="ECO:0008006" key="4">
    <source>
        <dbReference type="Google" id="ProtNLM"/>
    </source>
</evidence>
<dbReference type="GO" id="GO:0051999">
    <property type="term" value="P:mannosyl-inositol phosphorylceramide biosynthetic process"/>
    <property type="evidence" value="ECO:0007669"/>
    <property type="project" value="TreeGrafter"/>
</dbReference>
<evidence type="ECO:0000313" key="3">
    <source>
        <dbReference type="Proteomes" id="UP000039865"/>
    </source>
</evidence>
<dbReference type="InterPro" id="IPR007577">
    <property type="entry name" value="GlycoTrfase_DXD_sugar-bd_CS"/>
</dbReference>
<dbReference type="InterPro" id="IPR029044">
    <property type="entry name" value="Nucleotide-diphossugar_trans"/>
</dbReference>
<dbReference type="Gene3D" id="3.90.550.20">
    <property type="match status" value="1"/>
</dbReference>